<dbReference type="Proteomes" id="UP000499080">
    <property type="component" value="Unassembled WGS sequence"/>
</dbReference>
<reference evidence="1 2" key="1">
    <citation type="journal article" date="2019" name="Sci. Rep.">
        <title>Orb-weaving spider Araneus ventricosus genome elucidates the spidroin gene catalogue.</title>
        <authorList>
            <person name="Kono N."/>
            <person name="Nakamura H."/>
            <person name="Ohtoshi R."/>
            <person name="Moran D.A.P."/>
            <person name="Shinohara A."/>
            <person name="Yoshida Y."/>
            <person name="Fujiwara M."/>
            <person name="Mori M."/>
            <person name="Tomita M."/>
            <person name="Arakawa K."/>
        </authorList>
    </citation>
    <scope>NUCLEOTIDE SEQUENCE [LARGE SCALE GENOMIC DNA]</scope>
</reference>
<comment type="caution">
    <text evidence="1">The sequence shown here is derived from an EMBL/GenBank/DDBJ whole genome shotgun (WGS) entry which is preliminary data.</text>
</comment>
<evidence type="ECO:0000313" key="1">
    <source>
        <dbReference type="EMBL" id="GBM00821.1"/>
    </source>
</evidence>
<proteinExistence type="predicted"/>
<protein>
    <submittedName>
        <fullName evidence="1">Uncharacterized protein</fullName>
    </submittedName>
</protein>
<keyword evidence="2" id="KW-1185">Reference proteome</keyword>
<organism evidence="1 2">
    <name type="scientific">Araneus ventricosus</name>
    <name type="common">Orbweaver spider</name>
    <name type="synonym">Epeira ventricosa</name>
    <dbReference type="NCBI Taxonomy" id="182803"/>
    <lineage>
        <taxon>Eukaryota</taxon>
        <taxon>Metazoa</taxon>
        <taxon>Ecdysozoa</taxon>
        <taxon>Arthropoda</taxon>
        <taxon>Chelicerata</taxon>
        <taxon>Arachnida</taxon>
        <taxon>Araneae</taxon>
        <taxon>Araneomorphae</taxon>
        <taxon>Entelegynae</taxon>
        <taxon>Araneoidea</taxon>
        <taxon>Araneidae</taxon>
        <taxon>Araneus</taxon>
    </lineage>
</organism>
<name>A0A4Y2C8R0_ARAVE</name>
<evidence type="ECO:0000313" key="2">
    <source>
        <dbReference type="Proteomes" id="UP000499080"/>
    </source>
</evidence>
<accession>A0A4Y2C8R0</accession>
<dbReference type="EMBL" id="BGPR01000161">
    <property type="protein sequence ID" value="GBM00821.1"/>
    <property type="molecule type" value="Genomic_DNA"/>
</dbReference>
<dbReference type="AlphaFoldDB" id="A0A4Y2C8R0"/>
<gene>
    <name evidence="1" type="ORF">AVEN_257345_1</name>
</gene>
<sequence>MLAWCRRQPNFLPLVWRGNSMRGCPIKCDPHHLTMIQNYKVAPKSIKLTRPICLFNRINKLARFSELHNPKRSRQRFQAMEMVKNHDYPRKGCLGIVMVRYFANHWDVLLLCQSL</sequence>